<evidence type="ECO:0000313" key="3">
    <source>
        <dbReference type="Proteomes" id="UP001642409"/>
    </source>
</evidence>
<reference evidence="2 3" key="2">
    <citation type="submission" date="2024-07" db="EMBL/GenBank/DDBJ databases">
        <authorList>
            <person name="Akdeniz Z."/>
        </authorList>
    </citation>
    <scope>NUCLEOTIDE SEQUENCE [LARGE SCALE GENOMIC DNA]</scope>
</reference>
<reference evidence="1" key="1">
    <citation type="submission" date="2023-06" db="EMBL/GenBank/DDBJ databases">
        <authorList>
            <person name="Kurt Z."/>
        </authorList>
    </citation>
    <scope>NUCLEOTIDE SEQUENCE</scope>
</reference>
<evidence type="ECO:0000313" key="1">
    <source>
        <dbReference type="EMBL" id="CAI9920193.1"/>
    </source>
</evidence>
<name>A0AA86NJK1_9EUKA</name>
<gene>
    <name evidence="2" type="ORF">HINF_LOCUS21410</name>
    <name evidence="1" type="ORF">HINF_LOCUS7838</name>
</gene>
<dbReference type="AlphaFoldDB" id="A0AA86NJK1"/>
<accession>A0AA86NJK1</accession>
<dbReference type="EMBL" id="CATOUU010000195">
    <property type="protein sequence ID" value="CAI9920193.1"/>
    <property type="molecule type" value="Genomic_DNA"/>
</dbReference>
<evidence type="ECO:0000313" key="2">
    <source>
        <dbReference type="EMBL" id="CAL6009036.1"/>
    </source>
</evidence>
<dbReference type="EMBL" id="CAXDID020000058">
    <property type="protein sequence ID" value="CAL6009036.1"/>
    <property type="molecule type" value="Genomic_DNA"/>
</dbReference>
<organism evidence="1">
    <name type="scientific">Hexamita inflata</name>
    <dbReference type="NCBI Taxonomy" id="28002"/>
    <lineage>
        <taxon>Eukaryota</taxon>
        <taxon>Metamonada</taxon>
        <taxon>Diplomonadida</taxon>
        <taxon>Hexamitidae</taxon>
        <taxon>Hexamitinae</taxon>
        <taxon>Hexamita</taxon>
    </lineage>
</organism>
<sequence length="117" mass="13832">MKMMRSVQKCGYISVVYLTTEKLRMQINIRTHSNQYQMISLTLAIEQISNEQLLKKCDPQLRQPLPFQLCQHLKELMILYKSQLRSPKSYQKAEYQELQDLLIFHKISSLQVRAKSG</sequence>
<proteinExistence type="predicted"/>
<comment type="caution">
    <text evidence="1">The sequence shown here is derived from an EMBL/GenBank/DDBJ whole genome shotgun (WGS) entry which is preliminary data.</text>
</comment>
<keyword evidence="3" id="KW-1185">Reference proteome</keyword>
<dbReference type="Proteomes" id="UP001642409">
    <property type="component" value="Unassembled WGS sequence"/>
</dbReference>
<protein>
    <submittedName>
        <fullName evidence="2">Hypothetical_protein</fullName>
    </submittedName>
</protein>